<keyword evidence="3" id="KW-0732">Signal</keyword>
<evidence type="ECO:0000256" key="2">
    <source>
        <dbReference type="RuleBase" id="RU004430"/>
    </source>
</evidence>
<organism evidence="4">
    <name type="scientific">Ophiomusa kimblae</name>
    <dbReference type="NCBI Taxonomy" id="3135533"/>
    <lineage>
        <taxon>Eukaryota</taxon>
        <taxon>Metazoa</taxon>
        <taxon>Echinodermata</taxon>
        <taxon>Eleutherozoa</taxon>
        <taxon>Asterozoa</taxon>
        <taxon>Ophiuroidea</taxon>
        <taxon>Myophiuroidea</taxon>
        <taxon>Metophiurida</taxon>
        <taxon>Ophintegrida</taxon>
        <taxon>Amphilepidida</taxon>
        <taxon>Ophiurina</taxon>
        <taxon>Ophiolepidina</taxon>
        <taxon>Ophiolepididae</taxon>
        <taxon>Ophiomusa</taxon>
    </lineage>
</organism>
<dbReference type="Gene3D" id="1.20.120.1200">
    <property type="entry name" value="NADH-ubiquinone/plastoquinone oxidoreductase chain 6, subunit NuoJ"/>
    <property type="match status" value="1"/>
</dbReference>
<keyword evidence="2" id="KW-0830">Ubiquinone</keyword>
<dbReference type="AlphaFoldDB" id="A0AAU6PWX0"/>
<dbReference type="InterPro" id="IPR042106">
    <property type="entry name" value="Nuo/plastoQ_OxRdtase_6_NuoJ"/>
</dbReference>
<keyword evidence="2" id="KW-0472">Membrane</keyword>
<keyword evidence="2" id="KW-0249">Electron transport</keyword>
<dbReference type="Pfam" id="PF00499">
    <property type="entry name" value="Oxidored_q3"/>
    <property type="match status" value="1"/>
</dbReference>
<keyword evidence="2" id="KW-1133">Transmembrane helix</keyword>
<dbReference type="GO" id="GO:0031966">
    <property type="term" value="C:mitochondrial membrane"/>
    <property type="evidence" value="ECO:0007669"/>
    <property type="project" value="UniProtKB-SubCell"/>
</dbReference>
<reference evidence="4" key="1">
    <citation type="submission" date="2022-06" db="EMBL/GenBank/DDBJ databases">
        <title>Ophiomusa kimblae mitochondrion, complete genome.</title>
        <authorList>
            <person name="Li Y."/>
            <person name="Liao X."/>
        </authorList>
    </citation>
    <scope>NUCLEOTIDE SEQUENCE</scope>
</reference>
<sequence length="162" mass="17294">MWEIFLVSFLIAVGAAFLVCSEAPSYGVFGVLSQAVGYLFLLSFFGCPFLGLLLLLVYVGGMLIVFLFSSLLSAESYPKMSRMEVIVFSLALVGLCAPFTGSWQSGQSVSLTLLPLGAESSLEILFSVAGLLTCAMGLALFVSLIVVLMVSFEHTKSALRPL</sequence>
<geneLocation type="mitochondrion" evidence="4"/>
<keyword evidence="2" id="KW-1278">Translocase</keyword>
<comment type="function">
    <text evidence="2">Core subunit of the mitochondrial membrane respiratory chain NADH dehydrogenase (Complex I) which catalyzes electron transfer from NADH through the respiratory chain, using ubiquinone as an electron acceptor. Essential for the catalytic activity and assembly of complex I.</text>
</comment>
<comment type="similarity">
    <text evidence="2">Belongs to the complex I subunit 6 family.</text>
</comment>
<dbReference type="EMBL" id="ON720728">
    <property type="protein sequence ID" value="WYA84597.1"/>
    <property type="molecule type" value="Genomic_DNA"/>
</dbReference>
<keyword evidence="2" id="KW-0520">NAD</keyword>
<feature type="signal peptide" evidence="3">
    <location>
        <begin position="1"/>
        <end position="16"/>
    </location>
</feature>
<dbReference type="InterPro" id="IPR001457">
    <property type="entry name" value="NADH_UbQ/plastoQ_OxRdtase_su6"/>
</dbReference>
<keyword evidence="2 4" id="KW-0496">Mitochondrion</keyword>
<feature type="chain" id="PRO_5043604820" description="NADH-ubiquinone oxidoreductase chain 6" evidence="3">
    <location>
        <begin position="17"/>
        <end position="162"/>
    </location>
</feature>
<proteinExistence type="inferred from homology"/>
<evidence type="ECO:0000256" key="3">
    <source>
        <dbReference type="SAM" id="SignalP"/>
    </source>
</evidence>
<feature type="transmembrane region" description="Helical" evidence="2">
    <location>
        <begin position="85"/>
        <end position="104"/>
    </location>
</feature>
<gene>
    <name evidence="4" type="primary">nad6</name>
</gene>
<protein>
    <recommendedName>
        <fullName evidence="1 2">NADH-ubiquinone oxidoreductase chain 6</fullName>
        <ecNumber evidence="2">7.1.1.2</ecNumber>
    </recommendedName>
</protein>
<feature type="transmembrane region" description="Helical" evidence="2">
    <location>
        <begin position="124"/>
        <end position="150"/>
    </location>
</feature>
<comment type="catalytic activity">
    <reaction evidence="2">
        <text>a ubiquinone + NADH + 5 H(+)(in) = a ubiquinol + NAD(+) + 4 H(+)(out)</text>
        <dbReference type="Rhea" id="RHEA:29091"/>
        <dbReference type="Rhea" id="RHEA-COMP:9565"/>
        <dbReference type="Rhea" id="RHEA-COMP:9566"/>
        <dbReference type="ChEBI" id="CHEBI:15378"/>
        <dbReference type="ChEBI" id="CHEBI:16389"/>
        <dbReference type="ChEBI" id="CHEBI:17976"/>
        <dbReference type="ChEBI" id="CHEBI:57540"/>
        <dbReference type="ChEBI" id="CHEBI:57945"/>
        <dbReference type="EC" id="7.1.1.2"/>
    </reaction>
</comment>
<evidence type="ECO:0000313" key="4">
    <source>
        <dbReference type="EMBL" id="WYA84597.1"/>
    </source>
</evidence>
<keyword evidence="2" id="KW-0679">Respiratory chain</keyword>
<dbReference type="GO" id="GO:0008137">
    <property type="term" value="F:NADH dehydrogenase (ubiquinone) activity"/>
    <property type="evidence" value="ECO:0007669"/>
    <property type="project" value="UniProtKB-UniRule"/>
</dbReference>
<dbReference type="EC" id="7.1.1.2" evidence="2"/>
<name>A0AAU6PWX0_9ECHI</name>
<comment type="subcellular location">
    <subcellularLocation>
        <location evidence="2">Mitochondrion membrane</location>
        <topology evidence="2">Multi-pass membrane protein</topology>
    </subcellularLocation>
</comment>
<keyword evidence="2" id="KW-0812">Transmembrane</keyword>
<evidence type="ECO:0000256" key="1">
    <source>
        <dbReference type="ARBA" id="ARBA00021095"/>
    </source>
</evidence>
<feature type="transmembrane region" description="Helical" evidence="2">
    <location>
        <begin position="49"/>
        <end position="73"/>
    </location>
</feature>
<keyword evidence="2" id="KW-0813">Transport</keyword>
<accession>A0AAU6PWX0</accession>